<organism evidence="5">
    <name type="scientific">hydrothermal vent metagenome</name>
    <dbReference type="NCBI Taxonomy" id="652676"/>
    <lineage>
        <taxon>unclassified sequences</taxon>
        <taxon>metagenomes</taxon>
        <taxon>ecological metagenomes</taxon>
    </lineage>
</organism>
<accession>A0A3B1AJT5</accession>
<proteinExistence type="inferred from homology"/>
<name>A0A3B1AJT5_9ZZZZ</name>
<protein>
    <submittedName>
        <fullName evidence="5">Flagellar basal-body rod protein FlgB</fullName>
    </submittedName>
</protein>
<feature type="domain" description="Flagellar basal body rod protein N-terminal" evidence="4">
    <location>
        <begin position="24"/>
        <end position="38"/>
    </location>
</feature>
<gene>
    <name evidence="5" type="ORF">MNBD_GAMMA22-2158</name>
</gene>
<keyword evidence="5" id="KW-0966">Cell projection</keyword>
<evidence type="ECO:0000256" key="3">
    <source>
        <dbReference type="ARBA" id="ARBA00023143"/>
    </source>
</evidence>
<dbReference type="PIRSF" id="PIRSF002889">
    <property type="entry name" value="Rod_FlgB"/>
    <property type="match status" value="1"/>
</dbReference>
<dbReference type="PANTHER" id="PTHR30435">
    <property type="entry name" value="FLAGELLAR PROTEIN"/>
    <property type="match status" value="1"/>
</dbReference>
<dbReference type="NCBIfam" id="TIGR01396">
    <property type="entry name" value="FlgB"/>
    <property type="match status" value="1"/>
</dbReference>
<reference evidence="5" key="1">
    <citation type="submission" date="2018-06" db="EMBL/GenBank/DDBJ databases">
        <authorList>
            <person name="Zhirakovskaya E."/>
        </authorList>
    </citation>
    <scope>NUCLEOTIDE SEQUENCE</scope>
</reference>
<evidence type="ECO:0000259" key="4">
    <source>
        <dbReference type="Pfam" id="PF00460"/>
    </source>
</evidence>
<comment type="subcellular location">
    <subcellularLocation>
        <location evidence="1">Bacterial flagellum basal body</location>
    </subcellularLocation>
</comment>
<dbReference type="PANTHER" id="PTHR30435:SF12">
    <property type="entry name" value="FLAGELLAR BASAL BODY ROD PROTEIN FLGB"/>
    <property type="match status" value="1"/>
</dbReference>
<evidence type="ECO:0000256" key="1">
    <source>
        <dbReference type="ARBA" id="ARBA00004117"/>
    </source>
</evidence>
<dbReference type="InterPro" id="IPR006300">
    <property type="entry name" value="FlgB"/>
</dbReference>
<dbReference type="InterPro" id="IPR001444">
    <property type="entry name" value="Flag_bb_rod_N"/>
</dbReference>
<keyword evidence="3" id="KW-0975">Bacterial flagellum</keyword>
<dbReference type="Pfam" id="PF00460">
    <property type="entry name" value="Flg_bb_rod"/>
    <property type="match status" value="1"/>
</dbReference>
<dbReference type="EMBL" id="UOFS01000014">
    <property type="protein sequence ID" value="VAW94134.1"/>
    <property type="molecule type" value="Genomic_DNA"/>
</dbReference>
<evidence type="ECO:0000256" key="2">
    <source>
        <dbReference type="ARBA" id="ARBA00009677"/>
    </source>
</evidence>
<comment type="similarity">
    <text evidence="2">Belongs to the flagella basal body rod proteins family.</text>
</comment>
<dbReference type="AlphaFoldDB" id="A0A3B1AJT5"/>
<keyword evidence="5" id="KW-0969">Cilium</keyword>
<evidence type="ECO:0000313" key="5">
    <source>
        <dbReference type="EMBL" id="VAW94134.1"/>
    </source>
</evidence>
<dbReference type="GO" id="GO:0030694">
    <property type="term" value="C:bacterial-type flagellum basal body, rod"/>
    <property type="evidence" value="ECO:0007669"/>
    <property type="project" value="InterPro"/>
</dbReference>
<dbReference type="GO" id="GO:0071978">
    <property type="term" value="P:bacterial-type flagellum-dependent swarming motility"/>
    <property type="evidence" value="ECO:0007669"/>
    <property type="project" value="TreeGrafter"/>
</dbReference>
<keyword evidence="5" id="KW-0282">Flagellum</keyword>
<sequence>MPSWNAILGSHEQSIKIFGARSRILAANLANADTPNYKARDLDFKQMLNSYKNVATGNTPLITSNARHMQPTGFVYGGQLKYRQPQQASLDGNTVEGQIEKSEFLENAMRYQTSIQFISGKFKSLLSAIKGE</sequence>